<dbReference type="AlphaFoldDB" id="A0A2K2UCU6"/>
<dbReference type="Pfam" id="PF02518">
    <property type="entry name" value="HATPase_c"/>
    <property type="match status" value="1"/>
</dbReference>
<organism evidence="2 3">
    <name type="scientific">Enteroscipio rubneri</name>
    <dbReference type="NCBI Taxonomy" id="2070686"/>
    <lineage>
        <taxon>Bacteria</taxon>
        <taxon>Bacillati</taxon>
        <taxon>Actinomycetota</taxon>
        <taxon>Coriobacteriia</taxon>
        <taxon>Eggerthellales</taxon>
        <taxon>Eggerthellaceae</taxon>
        <taxon>Enteroscipio</taxon>
    </lineage>
</organism>
<comment type="caution">
    <text evidence="2">The sequence shown here is derived from an EMBL/GenBank/DDBJ whole genome shotgun (WGS) entry which is preliminary data.</text>
</comment>
<keyword evidence="2" id="KW-0547">Nucleotide-binding</keyword>
<dbReference type="EMBL" id="PPEK01000003">
    <property type="protein sequence ID" value="PNV68151.1"/>
    <property type="molecule type" value="Genomic_DNA"/>
</dbReference>
<dbReference type="InterPro" id="IPR036890">
    <property type="entry name" value="HATPase_C_sf"/>
</dbReference>
<dbReference type="InterPro" id="IPR003594">
    <property type="entry name" value="HATPase_dom"/>
</dbReference>
<evidence type="ECO:0000259" key="1">
    <source>
        <dbReference type="Pfam" id="PF02518"/>
    </source>
</evidence>
<dbReference type="CDD" id="cd00075">
    <property type="entry name" value="HATPase"/>
    <property type="match status" value="1"/>
</dbReference>
<protein>
    <submittedName>
        <fullName evidence="2">ATP-binding protein</fullName>
    </submittedName>
</protein>
<dbReference type="RefSeq" id="WP_103264630.1">
    <property type="nucleotide sequence ID" value="NZ_CABMLE010000003.1"/>
</dbReference>
<accession>A0A2K2UCU6</accession>
<dbReference type="Gene3D" id="3.30.565.10">
    <property type="entry name" value="Histidine kinase-like ATPase, C-terminal domain"/>
    <property type="match status" value="1"/>
</dbReference>
<reference evidence="3" key="1">
    <citation type="submission" date="2018-01" db="EMBL/GenBank/DDBJ databases">
        <title>Rubneribacter badeniensis gen. nov., sp. nov., and Colonibacter rubneri, gen. nov., sp. nov., WGS of new members of the Eggerthellaceae.</title>
        <authorList>
            <person name="Danylec N."/>
            <person name="Stoll D.A."/>
            <person name="Doetsch A."/>
            <person name="Kulling S.E."/>
            <person name="Huch M."/>
        </authorList>
    </citation>
    <scope>NUCLEOTIDE SEQUENCE [LARGE SCALE GENOMIC DNA]</scope>
    <source>
        <strain evidence="3">ResAG-96</strain>
    </source>
</reference>
<dbReference type="OrthoDB" id="5242013at2"/>
<dbReference type="Proteomes" id="UP000236197">
    <property type="component" value="Unassembled WGS sequence"/>
</dbReference>
<evidence type="ECO:0000313" key="2">
    <source>
        <dbReference type="EMBL" id="PNV68151.1"/>
    </source>
</evidence>
<dbReference type="SUPFAM" id="SSF55874">
    <property type="entry name" value="ATPase domain of HSP90 chaperone/DNA topoisomerase II/histidine kinase"/>
    <property type="match status" value="1"/>
</dbReference>
<feature type="domain" description="Histidine kinase/HSP90-like ATPase" evidence="1">
    <location>
        <begin position="46"/>
        <end position="153"/>
    </location>
</feature>
<gene>
    <name evidence="2" type="ORF">C2L71_04825</name>
</gene>
<name>A0A2K2UCU6_9ACTN</name>
<evidence type="ECO:0000313" key="3">
    <source>
        <dbReference type="Proteomes" id="UP000236197"/>
    </source>
</evidence>
<proteinExistence type="predicted"/>
<keyword evidence="3" id="KW-1185">Reference proteome</keyword>
<dbReference type="GO" id="GO:0005524">
    <property type="term" value="F:ATP binding"/>
    <property type="evidence" value="ECO:0007669"/>
    <property type="project" value="UniProtKB-KW"/>
</dbReference>
<sequence length="366" mass="40282">MADKALENFIENVCGDSHLRVEADLGDGFVRLRSAEAERRQAVHDIRSTEDVVIELLRNARDANARSIFVAATREERRRRIVMVDDGDGIPPAMHERIFEPRVTSKLDTMHMDKWGVHGRGMALYSIAVNAETARIAASDVGKGSAFVVETDLDRIGEKTDQSTFPIFERMESGSVAVRGPKNILRTACEFALESRRSCTVYLGSATDITATLYEFGLSSLTSAMRAFCADTTRLPVCTRLAAAPDPAELADESAKLGLAISERSARRIMDGGIAPLEPLLARVRIGEEGEEKPHPARILSEASPSADADQRGLKLSQDDLAAFSDRIRAAYAELARDYYLEPEVRPEVRVGKDAIRISIPVQKLR</sequence>
<keyword evidence="2" id="KW-0067">ATP-binding</keyword>